<organism evidence="2 3">
    <name type="scientific">Arachis hypogaea</name>
    <name type="common">Peanut</name>
    <dbReference type="NCBI Taxonomy" id="3818"/>
    <lineage>
        <taxon>Eukaryota</taxon>
        <taxon>Viridiplantae</taxon>
        <taxon>Streptophyta</taxon>
        <taxon>Embryophyta</taxon>
        <taxon>Tracheophyta</taxon>
        <taxon>Spermatophyta</taxon>
        <taxon>Magnoliopsida</taxon>
        <taxon>eudicotyledons</taxon>
        <taxon>Gunneridae</taxon>
        <taxon>Pentapetalae</taxon>
        <taxon>rosids</taxon>
        <taxon>fabids</taxon>
        <taxon>Fabales</taxon>
        <taxon>Fabaceae</taxon>
        <taxon>Papilionoideae</taxon>
        <taxon>50 kb inversion clade</taxon>
        <taxon>dalbergioids sensu lato</taxon>
        <taxon>Dalbergieae</taxon>
        <taxon>Pterocarpus clade</taxon>
        <taxon>Arachis</taxon>
    </lineage>
</organism>
<dbReference type="EMBL" id="SDMP01000004">
    <property type="protein sequence ID" value="RYR60847.1"/>
    <property type="molecule type" value="Genomic_DNA"/>
</dbReference>
<comment type="caution">
    <text evidence="2">The sequence shown here is derived from an EMBL/GenBank/DDBJ whole genome shotgun (WGS) entry which is preliminary data.</text>
</comment>
<reference evidence="2 3" key="1">
    <citation type="submission" date="2019-01" db="EMBL/GenBank/DDBJ databases">
        <title>Sequencing of cultivated peanut Arachis hypogaea provides insights into genome evolution and oil improvement.</title>
        <authorList>
            <person name="Chen X."/>
        </authorList>
    </citation>
    <scope>NUCLEOTIDE SEQUENCE [LARGE SCALE GENOMIC DNA]</scope>
    <source>
        <strain evidence="3">cv. Fuhuasheng</strain>
        <tissue evidence="2">Leaves</tissue>
    </source>
</reference>
<dbReference type="Proteomes" id="UP000289738">
    <property type="component" value="Chromosome A04"/>
</dbReference>
<evidence type="ECO:0000256" key="1">
    <source>
        <dbReference type="SAM" id="MobiDB-lite"/>
    </source>
</evidence>
<dbReference type="AlphaFoldDB" id="A0A445DCH6"/>
<protein>
    <submittedName>
        <fullName evidence="2">Uncharacterized protein</fullName>
    </submittedName>
</protein>
<sequence length="414" mass="43518">MFAIPLESLAASLLRTSESMVAAFLTLASSELRLDTTCRPSLRNATSSAKEEFGGWLALERRAPSVLMISWTTKCSSVVFPSAPLTSASLRSVSSLKACASPRSVPTFMRFPVLSTASRSFKNILLVRSSSQAAYRSSTIKKLPMSVVGDGTSHCFRCHCCSVAAGGGGGGGGGGASGVVIPGIAHCFLGGGTGISQCFLCEALLATDADSVELKLLLKLNPLSVSGDESRDGDNGTEDKPEGREKAEDNGDDAINFALPLEETLDSLGGDVNGNADAIAVAVSTSFVSEILSCDDDDLDFLLALEELEILDEANDATSLVFKTLSNDADRDKDFLLPLEPLETLADADDEEEFLLPLETLEFLGDAASYVSETLFCGDEEDESKFAIRVFSSRALLGGNESGESKGDSVTALP</sequence>
<accession>A0A445DCH6</accession>
<keyword evidence="3" id="KW-1185">Reference proteome</keyword>
<evidence type="ECO:0000313" key="3">
    <source>
        <dbReference type="Proteomes" id="UP000289738"/>
    </source>
</evidence>
<evidence type="ECO:0000313" key="2">
    <source>
        <dbReference type="EMBL" id="RYR60847.1"/>
    </source>
</evidence>
<feature type="compositionally biased region" description="Basic and acidic residues" evidence="1">
    <location>
        <begin position="228"/>
        <end position="249"/>
    </location>
</feature>
<proteinExistence type="predicted"/>
<gene>
    <name evidence="2" type="ORF">Ahy_A04g017913</name>
</gene>
<name>A0A445DCH6_ARAHY</name>
<feature type="region of interest" description="Disordered" evidence="1">
    <location>
        <begin position="226"/>
        <end position="252"/>
    </location>
</feature>